<dbReference type="PRINTS" id="PR00344">
    <property type="entry name" value="BCTRLSENSOR"/>
</dbReference>
<dbReference type="Pfam" id="PF02518">
    <property type="entry name" value="HATPase_c"/>
    <property type="match status" value="2"/>
</dbReference>
<evidence type="ECO:0000256" key="4">
    <source>
        <dbReference type="ARBA" id="ARBA00022679"/>
    </source>
</evidence>
<dbReference type="OrthoDB" id="60033at2759"/>
<evidence type="ECO:0000259" key="10">
    <source>
        <dbReference type="PROSITE" id="PS50112"/>
    </source>
</evidence>
<dbReference type="PROSITE" id="PS50109">
    <property type="entry name" value="HIS_KIN"/>
    <property type="match status" value="2"/>
</dbReference>
<dbReference type="InterPro" id="IPR005467">
    <property type="entry name" value="His_kinase_dom"/>
</dbReference>
<dbReference type="SUPFAM" id="SSF47384">
    <property type="entry name" value="Homodimeric domain of signal transducing histidine kinase"/>
    <property type="match status" value="2"/>
</dbReference>
<feature type="domain" description="Histidine kinase" evidence="8">
    <location>
        <begin position="993"/>
        <end position="1275"/>
    </location>
</feature>
<reference evidence="11 12" key="1">
    <citation type="journal article" date="2010" name="Nat. Biotechnol.">
        <title>Genome sequence of the model mushroom Schizophyllum commune.</title>
        <authorList>
            <person name="Ohm R.A."/>
            <person name="de Jong J.F."/>
            <person name="Lugones L.G."/>
            <person name="Aerts A."/>
            <person name="Kothe E."/>
            <person name="Stajich J.E."/>
            <person name="de Vries R.P."/>
            <person name="Record E."/>
            <person name="Levasseur A."/>
            <person name="Baker S.E."/>
            <person name="Bartholomew K.A."/>
            <person name="Coutinho P.M."/>
            <person name="Erdmann S."/>
            <person name="Fowler T.J."/>
            <person name="Gathman A.C."/>
            <person name="Lombard V."/>
            <person name="Henrissat B."/>
            <person name="Knabe N."/>
            <person name="Kuees U."/>
            <person name="Lilly W.W."/>
            <person name="Lindquist E."/>
            <person name="Lucas S."/>
            <person name="Magnuson J.K."/>
            <person name="Piumi F."/>
            <person name="Raudaskoski M."/>
            <person name="Salamov A."/>
            <person name="Schmutz J."/>
            <person name="Schwarze F.W.M.R."/>
            <person name="vanKuyk P.A."/>
            <person name="Horton J.S."/>
            <person name="Grigoriev I.V."/>
            <person name="Woesten H.A.B."/>
        </authorList>
    </citation>
    <scope>NUCLEOTIDE SEQUENCE [LARGE SCALE GENOMIC DNA]</scope>
    <source>
        <strain evidence="12">H4-8 / FGSC 9210</strain>
    </source>
</reference>
<dbReference type="Gene3D" id="1.10.287.130">
    <property type="match status" value="2"/>
</dbReference>
<feature type="region of interest" description="Disordered" evidence="7">
    <location>
        <begin position="1369"/>
        <end position="1413"/>
    </location>
</feature>
<evidence type="ECO:0000259" key="8">
    <source>
        <dbReference type="PROSITE" id="PS50109"/>
    </source>
</evidence>
<dbReference type="eggNOG" id="KOG0519">
    <property type="taxonomic scope" value="Eukaryota"/>
</dbReference>
<keyword evidence="3 6" id="KW-0597">Phosphoprotein</keyword>
<dbReference type="GO" id="GO:0005886">
    <property type="term" value="C:plasma membrane"/>
    <property type="evidence" value="ECO:0007669"/>
    <property type="project" value="TreeGrafter"/>
</dbReference>
<feature type="domain" description="PAS" evidence="10">
    <location>
        <begin position="852"/>
        <end position="925"/>
    </location>
</feature>
<organism evidence="12">
    <name type="scientific">Schizophyllum commune (strain H4-8 / FGSC 9210)</name>
    <name type="common">Split gill fungus</name>
    <dbReference type="NCBI Taxonomy" id="578458"/>
    <lineage>
        <taxon>Eukaryota</taxon>
        <taxon>Fungi</taxon>
        <taxon>Dikarya</taxon>
        <taxon>Basidiomycota</taxon>
        <taxon>Agaricomycotina</taxon>
        <taxon>Agaricomycetes</taxon>
        <taxon>Agaricomycetidae</taxon>
        <taxon>Agaricales</taxon>
        <taxon>Schizophyllaceae</taxon>
        <taxon>Schizophyllum</taxon>
    </lineage>
</organism>
<dbReference type="Pfam" id="PF00512">
    <property type="entry name" value="HisKA"/>
    <property type="match status" value="1"/>
</dbReference>
<dbReference type="KEGG" id="scm:SCHCO_0258402"/>
<dbReference type="EC" id="2.7.13.3" evidence="2"/>
<keyword evidence="12" id="KW-1185">Reference proteome</keyword>
<dbReference type="Gene3D" id="3.30.450.20">
    <property type="entry name" value="PAS domain"/>
    <property type="match status" value="2"/>
</dbReference>
<name>D8QFT0_SCHCM</name>
<dbReference type="VEuPathDB" id="FungiDB:SCHCODRAFT_0258402"/>
<dbReference type="InterPro" id="IPR035965">
    <property type="entry name" value="PAS-like_dom_sf"/>
</dbReference>
<dbReference type="InterPro" id="IPR036097">
    <property type="entry name" value="HisK_dim/P_sf"/>
</dbReference>
<feature type="compositionally biased region" description="Basic and acidic residues" evidence="7">
    <location>
        <begin position="1372"/>
        <end position="1401"/>
    </location>
</feature>
<dbReference type="PANTHER" id="PTHR43047:SF72">
    <property type="entry name" value="OSMOSENSING HISTIDINE PROTEIN KINASE SLN1"/>
    <property type="match status" value="1"/>
</dbReference>
<evidence type="ECO:0000259" key="9">
    <source>
        <dbReference type="PROSITE" id="PS50110"/>
    </source>
</evidence>
<evidence type="ECO:0000256" key="3">
    <source>
        <dbReference type="ARBA" id="ARBA00022553"/>
    </source>
</evidence>
<keyword evidence="4" id="KW-0808">Transferase</keyword>
<dbReference type="CDD" id="cd00156">
    <property type="entry name" value="REC"/>
    <property type="match status" value="1"/>
</dbReference>
<dbReference type="GeneID" id="9591856"/>
<dbReference type="RefSeq" id="XP_003028085.1">
    <property type="nucleotide sequence ID" value="XM_003028039.1"/>
</dbReference>
<dbReference type="EMBL" id="GL377311">
    <property type="protein sequence ID" value="EFI93182.1"/>
    <property type="molecule type" value="Genomic_DNA"/>
</dbReference>
<dbReference type="SMART" id="SM00448">
    <property type="entry name" value="REC"/>
    <property type="match status" value="2"/>
</dbReference>
<dbReference type="InterPro" id="IPR001789">
    <property type="entry name" value="Sig_transdc_resp-reg_receiver"/>
</dbReference>
<dbReference type="PROSITE" id="PS50110">
    <property type="entry name" value="RESPONSE_REGULATORY"/>
    <property type="match status" value="2"/>
</dbReference>
<feature type="domain" description="Response regulatory" evidence="9">
    <location>
        <begin position="1418"/>
        <end position="1547"/>
    </location>
</feature>
<feature type="modified residue" description="4-aspartylphosphate" evidence="6">
    <location>
        <position position="758"/>
    </location>
</feature>
<dbReference type="STRING" id="578458.D8QFT0"/>
<dbReference type="Gene3D" id="3.40.50.2300">
    <property type="match status" value="2"/>
</dbReference>
<dbReference type="InterPro" id="IPR000014">
    <property type="entry name" value="PAS"/>
</dbReference>
<dbReference type="InterPro" id="IPR004358">
    <property type="entry name" value="Sig_transdc_His_kin-like_C"/>
</dbReference>
<evidence type="ECO:0000256" key="2">
    <source>
        <dbReference type="ARBA" id="ARBA00012438"/>
    </source>
</evidence>
<evidence type="ECO:0000313" key="12">
    <source>
        <dbReference type="Proteomes" id="UP000007431"/>
    </source>
</evidence>
<feature type="domain" description="Histidine kinase" evidence="8">
    <location>
        <begin position="427"/>
        <end position="644"/>
    </location>
</feature>
<dbReference type="GO" id="GO:0009927">
    <property type="term" value="F:histidine phosphotransfer kinase activity"/>
    <property type="evidence" value="ECO:0007669"/>
    <property type="project" value="TreeGrafter"/>
</dbReference>
<dbReference type="SMART" id="SM00387">
    <property type="entry name" value="HATPase_c"/>
    <property type="match status" value="2"/>
</dbReference>
<feature type="modified residue" description="4-aspartylphosphate" evidence="6">
    <location>
        <position position="1475"/>
    </location>
</feature>
<dbReference type="SUPFAM" id="SSF55874">
    <property type="entry name" value="ATPase domain of HSP90 chaperone/DNA topoisomerase II/histidine kinase"/>
    <property type="match status" value="2"/>
</dbReference>
<dbReference type="InterPro" id="IPR003594">
    <property type="entry name" value="HATPase_dom"/>
</dbReference>
<dbReference type="SUPFAM" id="SSF55785">
    <property type="entry name" value="PYP-like sensor domain (PAS domain)"/>
    <property type="match status" value="1"/>
</dbReference>
<comment type="catalytic activity">
    <reaction evidence="1">
        <text>ATP + protein L-histidine = ADP + protein N-phospho-L-histidine.</text>
        <dbReference type="EC" id="2.7.13.3"/>
    </reaction>
</comment>
<dbReference type="InterPro" id="IPR011006">
    <property type="entry name" value="CheY-like_superfamily"/>
</dbReference>
<dbReference type="eggNOG" id="KOG1601">
    <property type="taxonomic scope" value="Eukaryota"/>
</dbReference>
<dbReference type="GO" id="GO:0000155">
    <property type="term" value="F:phosphorelay sensor kinase activity"/>
    <property type="evidence" value="ECO:0007669"/>
    <property type="project" value="InterPro"/>
</dbReference>
<dbReference type="CDD" id="cd17546">
    <property type="entry name" value="REC_hyHK_CKI1_RcsC-like"/>
    <property type="match status" value="1"/>
</dbReference>
<dbReference type="PANTHER" id="PTHR43047">
    <property type="entry name" value="TWO-COMPONENT HISTIDINE PROTEIN KINASE"/>
    <property type="match status" value="1"/>
</dbReference>
<dbReference type="PROSITE" id="PS50112">
    <property type="entry name" value="PAS"/>
    <property type="match status" value="1"/>
</dbReference>
<evidence type="ECO:0000256" key="7">
    <source>
        <dbReference type="SAM" id="MobiDB-lite"/>
    </source>
</evidence>
<dbReference type="Pfam" id="PF13188">
    <property type="entry name" value="PAS_8"/>
    <property type="match status" value="1"/>
</dbReference>
<evidence type="ECO:0000256" key="1">
    <source>
        <dbReference type="ARBA" id="ARBA00000085"/>
    </source>
</evidence>
<dbReference type="Pfam" id="PF00072">
    <property type="entry name" value="Response_reg"/>
    <property type="match status" value="2"/>
</dbReference>
<protein>
    <recommendedName>
        <fullName evidence="2">histidine kinase</fullName>
        <ecNumber evidence="2">2.7.13.3</ecNumber>
    </recommendedName>
</protein>
<dbReference type="Proteomes" id="UP000007431">
    <property type="component" value="Unassembled WGS sequence"/>
</dbReference>
<dbReference type="InterPro" id="IPR036890">
    <property type="entry name" value="HATPase_C_sf"/>
</dbReference>
<dbReference type="CDD" id="cd00082">
    <property type="entry name" value="HisKA"/>
    <property type="match status" value="2"/>
</dbReference>
<dbReference type="SMART" id="SM00388">
    <property type="entry name" value="HisKA"/>
    <property type="match status" value="2"/>
</dbReference>
<feature type="region of interest" description="Disordered" evidence="7">
    <location>
        <begin position="1319"/>
        <end position="1341"/>
    </location>
</feature>
<dbReference type="SUPFAM" id="SSF52172">
    <property type="entry name" value="CheY-like"/>
    <property type="match status" value="2"/>
</dbReference>
<dbReference type="InParanoid" id="D8QFT0"/>
<feature type="region of interest" description="Disordered" evidence="7">
    <location>
        <begin position="247"/>
        <end position="268"/>
    </location>
</feature>
<sequence length="1569" mass="173696">MCDDEPTPPAGVILLAFAPEVREKPVAKYLLSFDWASTPLGPITEWPQSLKTVVALMLVNPSQSCMFWGPEKTVLYNDAWAQISGAKHPHLMGRPGRVAFHELWDTFSKHCDQVYNGKLVGRVDDLVLFESRVTEEQTASFHSPILVTPESTEDDPPVLETYFTWSYLPIQVEDGSVGGIINNCMETTDKVLSERRMHTVRRVAECTSLAQTTAEFWPALTEAFTDNQYDFPYFMCYAASAAEPAACDSPSGQSSSSRSSSSSSMRSTISPIRLQLKEAVGIPKEHPAAPEVIELLSTTGEGMPWPFAEACISRVPIRAANPFPVDEGKDDDAGRTWAEYARNRAWGDPPGDAVVMPLTSPDGGLIGVLVLGLNTRRPYAGRYANFHATLVKNLSASYAATLAFEQQIQRAEELRALDRAKTVFFQNVSHELRTPLTLIRGPCEDALRAEKLDPLARTRFRFIDRASKRLLRLVNSLMLFSSAEARKLQAHYRPVKLGSVTADMASLFRSGIERAGLTFNVNCEDQDGKMVFIDVFLWEKIVFNLLSNALKYTKKGFINVNLRYTSTEAILRVEDSGCGIPSDHVGRVLDRFHRVESSEGRSVEGTGIGLALTSELVKLHGGRIDVTSDLGRGSAFMVRLPLGDKHLPQEGVEHEEASHEHMSTEHMARLATDAGGWLAEDSADSTSQSSAGVVGEGEKGAQLQPFKVLLTEDDEDARQYIHSILRGIVQEVVTVPDGMAALEYIESSEKPPDLLVTDMMMPRMNGAELLRTLTHHHDSSIQAMPAIVLTARTGQEGDARVDGLLHGPVDYLLKPFSATELTQRVETRLQALRQKQELERLVEQRTAALDSAQQRYRRMSELAPVALFETDEDDRELITYANERFFTLTGLPKVLPLRLEVFVDMVAPQHQAIVREHWLDVLANGVTARFDFLFVDDKNVFAEIIPSASGGLLATLTDQTEQRRFLAQQLDTERAKADEAVRQRRLQEAFIDIVSHELRNPLSAILQSADLLSGSIVRLNDIMQEVFVSIKTGLPLSGSRLKKLMDESETELQDASHAVASVELCARHQTIIASDILVVSRLDSNLLSMKPTMFHLMDEMRSTLAMFSVQAETQNIKFLLKPEGVDAETRIVADPTRLCQILVNLISNSCRVLESWEGKREITIEMSLELRRPFALAVHSRHASEENVDPTHLWLTFHISDTGPGIPVEDQARLFTRFNDVQAVQTAGRRSSSMGGTGLGLYLCRKLAELQGGAIKFDGEAGKGASFLFFIEARLAPPAPSAFSAYAKRSSDRFERTGSISPRPGISRTTSDVILHHAEKRNGTQSTPEVEVGARQGLSNGTNLKSELKADVLNEKLLSVPVVASPDLDPDMILKRPEVRQKEEEAGRRQESEREERHRQESSAPRHGGDPVERTSLHVLVVEDNAVNQRLLRRQLEKAGFLVDTANHGLQALQLLEEGALATASQPYPSVVLMDLEMPVMDGLEATSRIRALEEEGKLPPPKMPIFAITGNARQGQVDAALAVGMDEVFIKPYRLADVVARIDRDGRQRMAMVDMIPDQDLTPTASGV</sequence>
<evidence type="ECO:0000313" key="11">
    <source>
        <dbReference type="EMBL" id="EFI93182.1"/>
    </source>
</evidence>
<accession>D8QFT0</accession>
<dbReference type="Gene3D" id="3.30.565.10">
    <property type="entry name" value="Histidine kinase-like ATPase, C-terminal domain"/>
    <property type="match status" value="2"/>
</dbReference>
<gene>
    <name evidence="11" type="ORF">SCHCODRAFT_258402</name>
</gene>
<evidence type="ECO:0000256" key="6">
    <source>
        <dbReference type="PROSITE-ProRule" id="PRU00169"/>
    </source>
</evidence>
<keyword evidence="5 11" id="KW-0418">Kinase</keyword>
<dbReference type="InterPro" id="IPR003661">
    <property type="entry name" value="HisK_dim/P_dom"/>
</dbReference>
<proteinExistence type="predicted"/>
<feature type="domain" description="Response regulatory" evidence="9">
    <location>
        <begin position="707"/>
        <end position="829"/>
    </location>
</feature>
<evidence type="ECO:0000256" key="5">
    <source>
        <dbReference type="ARBA" id="ARBA00022777"/>
    </source>
</evidence>
<dbReference type="HOGENOM" id="CLU_000445_82_0_1"/>
<dbReference type="OMA" id="AMCNLIM"/>